<dbReference type="EC" id="4.2.1.20" evidence="11"/>
<dbReference type="InterPro" id="IPR006653">
    <property type="entry name" value="Trp_synth_b_CS"/>
</dbReference>
<keyword evidence="6 11" id="KW-0822">Tryptophan biosynthesis</keyword>
<comment type="cofactor">
    <cofactor evidence="1 11">
        <name>pyridoxal 5'-phosphate</name>
        <dbReference type="ChEBI" id="CHEBI:597326"/>
    </cofactor>
</comment>
<dbReference type="InterPro" id="IPR001926">
    <property type="entry name" value="TrpB-like_PALP"/>
</dbReference>
<dbReference type="AlphaFoldDB" id="B3QWZ4"/>
<evidence type="ECO:0000256" key="8">
    <source>
        <dbReference type="ARBA" id="ARBA00023141"/>
    </source>
</evidence>
<dbReference type="GO" id="GO:0004834">
    <property type="term" value="F:tryptophan synthase activity"/>
    <property type="evidence" value="ECO:0007669"/>
    <property type="project" value="UniProtKB-UniRule"/>
</dbReference>
<keyword evidence="14" id="KW-1185">Reference proteome</keyword>
<dbReference type="SUPFAM" id="SSF53686">
    <property type="entry name" value="Tryptophan synthase beta subunit-like PLP-dependent enzymes"/>
    <property type="match status" value="1"/>
</dbReference>
<accession>B3QWZ4</accession>
<name>B3QWZ4_CHLT3</name>
<comment type="similarity">
    <text evidence="3 11">Belongs to the TrpB family.</text>
</comment>
<feature type="modified residue" description="N6-(pyridoxal phosphate)lysine" evidence="11">
    <location>
        <position position="96"/>
    </location>
</feature>
<dbReference type="EMBL" id="CP001100">
    <property type="protein sequence ID" value="ACF13358.1"/>
    <property type="molecule type" value="Genomic_DNA"/>
</dbReference>
<dbReference type="RefSeq" id="WP_012499442.1">
    <property type="nucleotide sequence ID" value="NC_011026.1"/>
</dbReference>
<dbReference type="HOGENOM" id="CLU_016734_3_1_10"/>
<evidence type="ECO:0000313" key="14">
    <source>
        <dbReference type="Proteomes" id="UP000001208"/>
    </source>
</evidence>
<evidence type="ECO:0000256" key="11">
    <source>
        <dbReference type="HAMAP-Rule" id="MF_00133"/>
    </source>
</evidence>
<comment type="pathway">
    <text evidence="2 11">Amino-acid biosynthesis; L-tryptophan biosynthesis; L-tryptophan from chorismate: step 5/5.</text>
</comment>
<comment type="function">
    <text evidence="11">The beta subunit is responsible for the synthesis of L-tryptophan from indole and L-serine.</text>
</comment>
<comment type="catalytic activity">
    <reaction evidence="10 11">
        <text>(1S,2R)-1-C-(indol-3-yl)glycerol 3-phosphate + L-serine = D-glyceraldehyde 3-phosphate + L-tryptophan + H2O</text>
        <dbReference type="Rhea" id="RHEA:10532"/>
        <dbReference type="ChEBI" id="CHEBI:15377"/>
        <dbReference type="ChEBI" id="CHEBI:33384"/>
        <dbReference type="ChEBI" id="CHEBI:57912"/>
        <dbReference type="ChEBI" id="CHEBI:58866"/>
        <dbReference type="ChEBI" id="CHEBI:59776"/>
        <dbReference type="EC" id="4.2.1.20"/>
    </reaction>
</comment>
<dbReference type="FunFam" id="3.40.50.1100:FF:000004">
    <property type="entry name" value="Tryptophan synthase beta chain"/>
    <property type="match status" value="1"/>
</dbReference>
<evidence type="ECO:0000256" key="3">
    <source>
        <dbReference type="ARBA" id="ARBA00009982"/>
    </source>
</evidence>
<evidence type="ECO:0000256" key="4">
    <source>
        <dbReference type="ARBA" id="ARBA00011270"/>
    </source>
</evidence>
<dbReference type="PIRSF" id="PIRSF001413">
    <property type="entry name" value="Trp_syn_beta"/>
    <property type="match status" value="1"/>
</dbReference>
<dbReference type="InterPro" id="IPR006654">
    <property type="entry name" value="Trp_synth_beta"/>
</dbReference>
<dbReference type="CDD" id="cd06446">
    <property type="entry name" value="Trp-synth_B"/>
    <property type="match status" value="1"/>
</dbReference>
<dbReference type="InterPro" id="IPR023026">
    <property type="entry name" value="Trp_synth_beta/beta-like"/>
</dbReference>
<dbReference type="PANTHER" id="PTHR48077:SF3">
    <property type="entry name" value="TRYPTOPHAN SYNTHASE"/>
    <property type="match status" value="1"/>
</dbReference>
<dbReference type="KEGG" id="cts:Ctha_0891"/>
<evidence type="ECO:0000256" key="2">
    <source>
        <dbReference type="ARBA" id="ARBA00004733"/>
    </source>
</evidence>
<dbReference type="eggNOG" id="COG0133">
    <property type="taxonomic scope" value="Bacteria"/>
</dbReference>
<dbReference type="OrthoDB" id="9766131at2"/>
<dbReference type="NCBIfam" id="TIGR00263">
    <property type="entry name" value="trpB"/>
    <property type="match status" value="1"/>
</dbReference>
<dbReference type="UniPathway" id="UPA00035">
    <property type="reaction ID" value="UER00044"/>
</dbReference>
<evidence type="ECO:0000313" key="13">
    <source>
        <dbReference type="EMBL" id="ACF13358.1"/>
    </source>
</evidence>
<evidence type="ECO:0000256" key="9">
    <source>
        <dbReference type="ARBA" id="ARBA00023239"/>
    </source>
</evidence>
<evidence type="ECO:0000259" key="12">
    <source>
        <dbReference type="Pfam" id="PF00291"/>
    </source>
</evidence>
<evidence type="ECO:0000256" key="10">
    <source>
        <dbReference type="ARBA" id="ARBA00049047"/>
    </source>
</evidence>
<reference evidence="13 14" key="1">
    <citation type="submission" date="2008-06" db="EMBL/GenBank/DDBJ databases">
        <title>Complete sequence of Chloroherpeton thalassium ATCC 35110.</title>
        <authorList>
            <consortium name="US DOE Joint Genome Institute"/>
            <person name="Lucas S."/>
            <person name="Copeland A."/>
            <person name="Lapidus A."/>
            <person name="Glavina del Rio T."/>
            <person name="Dalin E."/>
            <person name="Tice H."/>
            <person name="Bruce D."/>
            <person name="Goodwin L."/>
            <person name="Pitluck S."/>
            <person name="Schmutz J."/>
            <person name="Larimer F."/>
            <person name="Land M."/>
            <person name="Hauser L."/>
            <person name="Kyrpides N."/>
            <person name="Mikhailova N."/>
            <person name="Liu Z."/>
            <person name="Li T."/>
            <person name="Zhao F."/>
            <person name="Overmann J."/>
            <person name="Bryant D.A."/>
            <person name="Richardson P."/>
        </authorList>
    </citation>
    <scope>NUCLEOTIDE SEQUENCE [LARGE SCALE GENOMIC DNA]</scope>
    <source>
        <strain evidence="14">ATCC 35110 / GB-78</strain>
    </source>
</reference>
<dbReference type="PROSITE" id="PS00168">
    <property type="entry name" value="TRP_SYNTHASE_BETA"/>
    <property type="match status" value="1"/>
</dbReference>
<keyword evidence="9 11" id="KW-0456">Lyase</keyword>
<sequence>MDKALSPEVMPDAKGMFGEYGGQEIPPQLKAVMDEITEAYYRIRQTEAFQNELRSLLKHYVGRPSPIYFCKRLSEKCGGANIYLKREDLNHTGAHKINHCLGEALLAKSMGKTKVLAETGAGQHGVALATACALMGIPCEIHMGEIDIEKEHPNVMRMKVLGATVVPVSRGTRTLKDAVDSAFEEYLKDPKNFLYAIGSVVGPHPFPMMVRDFQQIVGEEAREQIQEMTGKLPDMVTACVGGGSNAIGLFTAFFGDENVRIVGVEPSGKGLDTPDHAATITKGKPGVLHGFRCYLLQNDSGEPLPVYSIASGLDYPGVGPQHSYLKDLGRVEYVSATDEECLEAFVALSRLEGIIPALESAHAVAYAMKIAPELPGKNILVNLSGRGDKDLDFVVNRLKL</sequence>
<keyword evidence="7 11" id="KW-0663">Pyridoxal phosphate</keyword>
<evidence type="ECO:0000256" key="1">
    <source>
        <dbReference type="ARBA" id="ARBA00001933"/>
    </source>
</evidence>
<dbReference type="Gene3D" id="3.40.50.1100">
    <property type="match status" value="2"/>
</dbReference>
<dbReference type="PANTHER" id="PTHR48077">
    <property type="entry name" value="TRYPTOPHAN SYNTHASE-RELATED"/>
    <property type="match status" value="1"/>
</dbReference>
<dbReference type="HAMAP" id="MF_00133">
    <property type="entry name" value="Trp_synth_beta"/>
    <property type="match status" value="1"/>
</dbReference>
<dbReference type="Proteomes" id="UP000001208">
    <property type="component" value="Chromosome"/>
</dbReference>
<gene>
    <name evidence="11" type="primary">trpB</name>
    <name evidence="13" type="ordered locus">Ctha_0891</name>
</gene>
<dbReference type="InterPro" id="IPR036052">
    <property type="entry name" value="TrpB-like_PALP_sf"/>
</dbReference>
<proteinExistence type="inferred from homology"/>
<evidence type="ECO:0000256" key="6">
    <source>
        <dbReference type="ARBA" id="ARBA00022822"/>
    </source>
</evidence>
<protein>
    <recommendedName>
        <fullName evidence="11">Tryptophan synthase beta chain</fullName>
        <ecNumber evidence="11">4.2.1.20</ecNumber>
    </recommendedName>
</protein>
<evidence type="ECO:0000256" key="5">
    <source>
        <dbReference type="ARBA" id="ARBA00022605"/>
    </source>
</evidence>
<keyword evidence="8 11" id="KW-0057">Aromatic amino acid biosynthesis</keyword>
<comment type="subunit">
    <text evidence="4 11">Tetramer of two alpha and two beta chains.</text>
</comment>
<organism evidence="13 14">
    <name type="scientific">Chloroherpeton thalassium (strain ATCC 35110 / GB-78)</name>
    <dbReference type="NCBI Taxonomy" id="517418"/>
    <lineage>
        <taxon>Bacteria</taxon>
        <taxon>Pseudomonadati</taxon>
        <taxon>Chlorobiota</taxon>
        <taxon>Chlorobiia</taxon>
        <taxon>Chlorobiales</taxon>
        <taxon>Chloroherpetonaceae</taxon>
        <taxon>Chloroherpeton</taxon>
    </lineage>
</organism>
<feature type="domain" description="Tryptophan synthase beta chain-like PALP" evidence="12">
    <location>
        <begin position="62"/>
        <end position="385"/>
    </location>
</feature>
<evidence type="ECO:0000256" key="7">
    <source>
        <dbReference type="ARBA" id="ARBA00022898"/>
    </source>
</evidence>
<dbReference type="STRING" id="517418.Ctha_0891"/>
<dbReference type="Pfam" id="PF00291">
    <property type="entry name" value="PALP"/>
    <property type="match status" value="1"/>
</dbReference>
<dbReference type="GO" id="GO:0005737">
    <property type="term" value="C:cytoplasm"/>
    <property type="evidence" value="ECO:0007669"/>
    <property type="project" value="TreeGrafter"/>
</dbReference>
<keyword evidence="5 11" id="KW-0028">Amino-acid biosynthesis</keyword>